<evidence type="ECO:0000313" key="3">
    <source>
        <dbReference type="Proteomes" id="UP000199501"/>
    </source>
</evidence>
<sequence length="52" mass="5283">MRTISKVIITAAALVLTAPTASADPIETGGGSQVVIPVNIPVTIPINLPITF</sequence>
<dbReference type="Proteomes" id="UP000199501">
    <property type="component" value="Unassembled WGS sequence"/>
</dbReference>
<feature type="signal peptide" evidence="1">
    <location>
        <begin position="1"/>
        <end position="23"/>
    </location>
</feature>
<accession>A0A1G6TIC7</accession>
<feature type="chain" id="PRO_5011741045" description="Small secreted domain" evidence="1">
    <location>
        <begin position="24"/>
        <end position="52"/>
    </location>
</feature>
<gene>
    <name evidence="2" type="ORF">SAMN05216174_109160</name>
</gene>
<evidence type="ECO:0000313" key="2">
    <source>
        <dbReference type="EMBL" id="SDD28791.1"/>
    </source>
</evidence>
<name>A0A1G6TIC7_9PSEU</name>
<evidence type="ECO:0000256" key="1">
    <source>
        <dbReference type="SAM" id="SignalP"/>
    </source>
</evidence>
<dbReference type="EMBL" id="FMZZ01000009">
    <property type="protein sequence ID" value="SDD28791.1"/>
    <property type="molecule type" value="Genomic_DNA"/>
</dbReference>
<protein>
    <recommendedName>
        <fullName evidence="4">Small secreted domain</fullName>
    </recommendedName>
</protein>
<dbReference type="AlphaFoldDB" id="A0A1G6TIC7"/>
<organism evidence="2 3">
    <name type="scientific">Actinokineospora iranica</name>
    <dbReference type="NCBI Taxonomy" id="1271860"/>
    <lineage>
        <taxon>Bacteria</taxon>
        <taxon>Bacillati</taxon>
        <taxon>Actinomycetota</taxon>
        <taxon>Actinomycetes</taxon>
        <taxon>Pseudonocardiales</taxon>
        <taxon>Pseudonocardiaceae</taxon>
        <taxon>Actinokineospora</taxon>
    </lineage>
</organism>
<keyword evidence="1" id="KW-0732">Signal</keyword>
<keyword evidence="3" id="KW-1185">Reference proteome</keyword>
<evidence type="ECO:0008006" key="4">
    <source>
        <dbReference type="Google" id="ProtNLM"/>
    </source>
</evidence>
<dbReference type="RefSeq" id="WP_175482927.1">
    <property type="nucleotide sequence ID" value="NZ_FMZZ01000009.1"/>
</dbReference>
<reference evidence="3" key="1">
    <citation type="submission" date="2016-10" db="EMBL/GenBank/DDBJ databases">
        <authorList>
            <person name="Varghese N."/>
            <person name="Submissions S."/>
        </authorList>
    </citation>
    <scope>NUCLEOTIDE SEQUENCE [LARGE SCALE GENOMIC DNA]</scope>
    <source>
        <strain evidence="3">IBRC-M 10403</strain>
    </source>
</reference>
<proteinExistence type="predicted"/>